<dbReference type="EMBL" id="JASAYQ010000006">
    <property type="protein sequence ID" value="MDP8172648.1"/>
    <property type="molecule type" value="Genomic_DNA"/>
</dbReference>
<dbReference type="PROSITE" id="PS51459">
    <property type="entry name" value="FIDO"/>
    <property type="match status" value="1"/>
</dbReference>
<dbReference type="InterPro" id="IPR036597">
    <property type="entry name" value="Fido-like_dom_sf"/>
</dbReference>
<protein>
    <submittedName>
        <fullName evidence="5">Fic family protein</fullName>
    </submittedName>
</protein>
<dbReference type="Gene3D" id="1.10.3290.10">
    <property type="entry name" value="Fido-like domain"/>
    <property type="match status" value="1"/>
</dbReference>
<evidence type="ECO:0000256" key="1">
    <source>
        <dbReference type="PIRSR" id="PIRSR640198-1"/>
    </source>
</evidence>
<dbReference type="RefSeq" id="WP_306374125.1">
    <property type="nucleotide sequence ID" value="NZ_JASAYK010000003.1"/>
</dbReference>
<evidence type="ECO:0000256" key="3">
    <source>
        <dbReference type="PIRSR" id="PIRSR640198-3"/>
    </source>
</evidence>
<keyword evidence="2" id="KW-0067">ATP-binding</keyword>
<organism evidence="5 6">
    <name type="scientific">Phocoenobacter skyensis</name>
    <dbReference type="NCBI Taxonomy" id="97481"/>
    <lineage>
        <taxon>Bacteria</taxon>
        <taxon>Pseudomonadati</taxon>
        <taxon>Pseudomonadota</taxon>
        <taxon>Gammaproteobacteria</taxon>
        <taxon>Pasteurellales</taxon>
        <taxon>Pasteurellaceae</taxon>
        <taxon>Phocoenobacter</taxon>
    </lineage>
</organism>
<dbReference type="PANTHER" id="PTHR13504:SF38">
    <property type="entry name" value="FIDO DOMAIN-CONTAINING PROTEIN"/>
    <property type="match status" value="1"/>
</dbReference>
<dbReference type="AlphaFoldDB" id="A0AAJ6N9F0"/>
<dbReference type="Pfam" id="PF02661">
    <property type="entry name" value="Fic"/>
    <property type="match status" value="1"/>
</dbReference>
<feature type="binding site" evidence="2">
    <location>
        <begin position="208"/>
        <end position="209"/>
    </location>
    <ligand>
        <name>ATP</name>
        <dbReference type="ChEBI" id="CHEBI:30616"/>
    </ligand>
</feature>
<evidence type="ECO:0000313" key="5">
    <source>
        <dbReference type="EMBL" id="MDP8172648.1"/>
    </source>
</evidence>
<gene>
    <name evidence="5" type="ORF">QJU93_04690</name>
</gene>
<sequence length="245" mass="28628">MKLLNEIDRLKAEIQELRPLSPAELKRLRDEFIIENSYNSNAIEGNTLTLRETALILNEGVTIAEKPLKHHLDIIGYKDAFNYLFDVVADNETLSERIIKDIHSLVLMNDSQNKGKYRQIQVRIMGSHHEPTEPHFIKEQITNLIQHYHQELKLKHPLEAISEFHLAFESIHPFIDGNGRTGRLLLNFELLKNGYLPIDIKFTDRAKYYACFDDYHETKHAKMFTQLVAEYQKSEQARYLKIVNG</sequence>
<dbReference type="GO" id="GO:0005524">
    <property type="term" value="F:ATP binding"/>
    <property type="evidence" value="ECO:0007669"/>
    <property type="project" value="UniProtKB-KW"/>
</dbReference>
<feature type="active site" evidence="1">
    <location>
        <position position="172"/>
    </location>
</feature>
<reference evidence="5" key="1">
    <citation type="journal article" date="2023" name="Front. Microbiol.">
        <title>Phylogeography and host specificity of Pasteurellaceae pathogenic to sea-farmed fish in the north-east Atlantic.</title>
        <authorList>
            <person name="Gulla S."/>
            <person name="Colquhoun D.J."/>
            <person name="Olsen A.B."/>
            <person name="Spilsberg B."/>
            <person name="Lagesen K."/>
            <person name="Aakesson C.P."/>
            <person name="Strom S."/>
            <person name="Manji F."/>
            <person name="Birkbeck T.H."/>
            <person name="Nilsen H.K."/>
        </authorList>
    </citation>
    <scope>NUCLEOTIDE SEQUENCE</scope>
    <source>
        <strain evidence="5">TW16_20</strain>
    </source>
</reference>
<feature type="binding site" evidence="2">
    <location>
        <begin position="176"/>
        <end position="183"/>
    </location>
    <ligand>
        <name>ATP</name>
        <dbReference type="ChEBI" id="CHEBI:30616"/>
    </ligand>
</feature>
<keyword evidence="2" id="KW-0547">Nucleotide-binding</keyword>
<name>A0AAJ6N9F0_9PAST</name>
<dbReference type="SUPFAM" id="SSF140931">
    <property type="entry name" value="Fic-like"/>
    <property type="match status" value="1"/>
</dbReference>
<dbReference type="PANTHER" id="PTHR13504">
    <property type="entry name" value="FIDO DOMAIN-CONTAINING PROTEIN DDB_G0283145"/>
    <property type="match status" value="1"/>
</dbReference>
<feature type="domain" description="Fido" evidence="4">
    <location>
        <begin position="94"/>
        <end position="230"/>
    </location>
</feature>
<feature type="site" description="Important for autoinhibition of adenylyltransferase activity" evidence="3">
    <location>
        <position position="44"/>
    </location>
</feature>
<accession>A0AAJ6N9F0</accession>
<proteinExistence type="predicted"/>
<dbReference type="Proteomes" id="UP001236239">
    <property type="component" value="Unassembled WGS sequence"/>
</dbReference>
<evidence type="ECO:0000313" key="6">
    <source>
        <dbReference type="Proteomes" id="UP001236239"/>
    </source>
</evidence>
<comment type="caution">
    <text evidence="5">The sequence shown here is derived from an EMBL/GenBank/DDBJ whole genome shotgun (WGS) entry which is preliminary data.</text>
</comment>
<evidence type="ECO:0000256" key="2">
    <source>
        <dbReference type="PIRSR" id="PIRSR640198-2"/>
    </source>
</evidence>
<dbReference type="InterPro" id="IPR003812">
    <property type="entry name" value="Fido"/>
</dbReference>
<evidence type="ECO:0000259" key="4">
    <source>
        <dbReference type="PROSITE" id="PS51459"/>
    </source>
</evidence>
<dbReference type="InterPro" id="IPR040198">
    <property type="entry name" value="Fido_containing"/>
</dbReference>